<dbReference type="Proteomes" id="UP000001070">
    <property type="component" value="Unassembled WGS sequence"/>
</dbReference>
<dbReference type="InParanoid" id="B4JTU4"/>
<reference evidence="1 2" key="1">
    <citation type="journal article" date="2007" name="Nature">
        <title>Evolution of genes and genomes on the Drosophila phylogeny.</title>
        <authorList>
            <consortium name="Drosophila 12 Genomes Consortium"/>
            <person name="Clark A.G."/>
            <person name="Eisen M.B."/>
            <person name="Smith D.R."/>
            <person name="Bergman C.M."/>
            <person name="Oliver B."/>
            <person name="Markow T.A."/>
            <person name="Kaufman T.C."/>
            <person name="Kellis M."/>
            <person name="Gelbart W."/>
            <person name="Iyer V.N."/>
            <person name="Pollard D.A."/>
            <person name="Sackton T.B."/>
            <person name="Larracuente A.M."/>
            <person name="Singh N.D."/>
            <person name="Abad J.P."/>
            <person name="Abt D.N."/>
            <person name="Adryan B."/>
            <person name="Aguade M."/>
            <person name="Akashi H."/>
            <person name="Anderson W.W."/>
            <person name="Aquadro C.F."/>
            <person name="Ardell D.H."/>
            <person name="Arguello R."/>
            <person name="Artieri C.G."/>
            <person name="Barbash D.A."/>
            <person name="Barker D."/>
            <person name="Barsanti P."/>
            <person name="Batterham P."/>
            <person name="Batzoglou S."/>
            <person name="Begun D."/>
            <person name="Bhutkar A."/>
            <person name="Blanco E."/>
            <person name="Bosak S.A."/>
            <person name="Bradley R.K."/>
            <person name="Brand A.D."/>
            <person name="Brent M.R."/>
            <person name="Brooks A.N."/>
            <person name="Brown R.H."/>
            <person name="Butlin R.K."/>
            <person name="Caggese C."/>
            <person name="Calvi B.R."/>
            <person name="Bernardo de Carvalho A."/>
            <person name="Caspi A."/>
            <person name="Castrezana S."/>
            <person name="Celniker S.E."/>
            <person name="Chang J.L."/>
            <person name="Chapple C."/>
            <person name="Chatterji S."/>
            <person name="Chinwalla A."/>
            <person name="Civetta A."/>
            <person name="Clifton S.W."/>
            <person name="Comeron J.M."/>
            <person name="Costello J.C."/>
            <person name="Coyne J.A."/>
            <person name="Daub J."/>
            <person name="David R.G."/>
            <person name="Delcher A.L."/>
            <person name="Delehaunty K."/>
            <person name="Do C.B."/>
            <person name="Ebling H."/>
            <person name="Edwards K."/>
            <person name="Eickbush T."/>
            <person name="Evans J.D."/>
            <person name="Filipski A."/>
            <person name="Findeiss S."/>
            <person name="Freyhult E."/>
            <person name="Fulton L."/>
            <person name="Fulton R."/>
            <person name="Garcia A.C."/>
            <person name="Gardiner A."/>
            <person name="Garfield D.A."/>
            <person name="Garvin B.E."/>
            <person name="Gibson G."/>
            <person name="Gilbert D."/>
            <person name="Gnerre S."/>
            <person name="Godfrey J."/>
            <person name="Good R."/>
            <person name="Gotea V."/>
            <person name="Gravely B."/>
            <person name="Greenberg A.J."/>
            <person name="Griffiths-Jones S."/>
            <person name="Gross S."/>
            <person name="Guigo R."/>
            <person name="Gustafson E.A."/>
            <person name="Haerty W."/>
            <person name="Hahn M.W."/>
            <person name="Halligan D.L."/>
            <person name="Halpern A.L."/>
            <person name="Halter G.M."/>
            <person name="Han M.V."/>
            <person name="Heger A."/>
            <person name="Hillier L."/>
            <person name="Hinrichs A.S."/>
            <person name="Holmes I."/>
            <person name="Hoskins R.A."/>
            <person name="Hubisz M.J."/>
            <person name="Hultmark D."/>
            <person name="Huntley M.A."/>
            <person name="Jaffe D.B."/>
            <person name="Jagadeeshan S."/>
            <person name="Jeck W.R."/>
            <person name="Johnson J."/>
            <person name="Jones C.D."/>
            <person name="Jordan W.C."/>
            <person name="Karpen G.H."/>
            <person name="Kataoka E."/>
            <person name="Keightley P.D."/>
            <person name="Kheradpour P."/>
            <person name="Kirkness E.F."/>
            <person name="Koerich L.B."/>
            <person name="Kristiansen K."/>
            <person name="Kudrna D."/>
            <person name="Kulathinal R.J."/>
            <person name="Kumar S."/>
            <person name="Kwok R."/>
            <person name="Lander E."/>
            <person name="Langley C.H."/>
            <person name="Lapoint R."/>
            <person name="Lazzaro B.P."/>
            <person name="Lee S.J."/>
            <person name="Levesque L."/>
            <person name="Li R."/>
            <person name="Lin C.F."/>
            <person name="Lin M.F."/>
            <person name="Lindblad-Toh K."/>
            <person name="Llopart A."/>
            <person name="Long M."/>
            <person name="Low L."/>
            <person name="Lozovsky E."/>
            <person name="Lu J."/>
            <person name="Luo M."/>
            <person name="Machado C.A."/>
            <person name="Makalowski W."/>
            <person name="Marzo M."/>
            <person name="Matsuda M."/>
            <person name="Matzkin L."/>
            <person name="McAllister B."/>
            <person name="McBride C.S."/>
            <person name="McKernan B."/>
            <person name="McKernan K."/>
            <person name="Mendez-Lago M."/>
            <person name="Minx P."/>
            <person name="Mollenhauer M.U."/>
            <person name="Montooth K."/>
            <person name="Mount S.M."/>
            <person name="Mu X."/>
            <person name="Myers E."/>
            <person name="Negre B."/>
            <person name="Newfeld S."/>
            <person name="Nielsen R."/>
            <person name="Noor M.A."/>
            <person name="O'Grady P."/>
            <person name="Pachter L."/>
            <person name="Papaceit M."/>
            <person name="Parisi M.J."/>
            <person name="Parisi M."/>
            <person name="Parts L."/>
            <person name="Pedersen J.S."/>
            <person name="Pesole G."/>
            <person name="Phillippy A.M."/>
            <person name="Ponting C.P."/>
            <person name="Pop M."/>
            <person name="Porcelli D."/>
            <person name="Powell J.R."/>
            <person name="Prohaska S."/>
            <person name="Pruitt K."/>
            <person name="Puig M."/>
            <person name="Quesneville H."/>
            <person name="Ram K.R."/>
            <person name="Rand D."/>
            <person name="Rasmussen M.D."/>
            <person name="Reed L.K."/>
            <person name="Reenan R."/>
            <person name="Reily A."/>
            <person name="Remington K.A."/>
            <person name="Rieger T.T."/>
            <person name="Ritchie M.G."/>
            <person name="Robin C."/>
            <person name="Rogers Y.H."/>
            <person name="Rohde C."/>
            <person name="Rozas J."/>
            <person name="Rubenfield M.J."/>
            <person name="Ruiz A."/>
            <person name="Russo S."/>
            <person name="Salzberg S.L."/>
            <person name="Sanchez-Gracia A."/>
            <person name="Saranga D.J."/>
            <person name="Sato H."/>
            <person name="Schaeffer S.W."/>
            <person name="Schatz M.C."/>
            <person name="Schlenke T."/>
            <person name="Schwartz R."/>
            <person name="Segarra C."/>
            <person name="Singh R.S."/>
            <person name="Sirot L."/>
            <person name="Sirota M."/>
            <person name="Sisneros N.B."/>
            <person name="Smith C.D."/>
            <person name="Smith T.F."/>
            <person name="Spieth J."/>
            <person name="Stage D.E."/>
            <person name="Stark A."/>
            <person name="Stephan W."/>
            <person name="Strausberg R.L."/>
            <person name="Strempel S."/>
            <person name="Sturgill D."/>
            <person name="Sutton G."/>
            <person name="Sutton G.G."/>
            <person name="Tao W."/>
            <person name="Teichmann S."/>
            <person name="Tobari Y.N."/>
            <person name="Tomimura Y."/>
            <person name="Tsolas J.M."/>
            <person name="Valente V.L."/>
            <person name="Venter E."/>
            <person name="Venter J.C."/>
            <person name="Vicario S."/>
            <person name="Vieira F.G."/>
            <person name="Vilella A.J."/>
            <person name="Villasante A."/>
            <person name="Walenz B."/>
            <person name="Wang J."/>
            <person name="Wasserman M."/>
            <person name="Watts T."/>
            <person name="Wilson D."/>
            <person name="Wilson R.K."/>
            <person name="Wing R.A."/>
            <person name="Wolfner M.F."/>
            <person name="Wong A."/>
            <person name="Wong G.K."/>
            <person name="Wu C.I."/>
            <person name="Wu G."/>
            <person name="Yamamoto D."/>
            <person name="Yang H.P."/>
            <person name="Yang S.P."/>
            <person name="Yorke J.A."/>
            <person name="Yoshida K."/>
            <person name="Zdobnov E."/>
            <person name="Zhang P."/>
            <person name="Zhang Y."/>
            <person name="Zimin A.V."/>
            <person name="Baldwin J."/>
            <person name="Abdouelleil A."/>
            <person name="Abdulkadir J."/>
            <person name="Abebe A."/>
            <person name="Abera B."/>
            <person name="Abreu J."/>
            <person name="Acer S.C."/>
            <person name="Aftuck L."/>
            <person name="Alexander A."/>
            <person name="An P."/>
            <person name="Anderson E."/>
            <person name="Anderson S."/>
            <person name="Arachi H."/>
            <person name="Azer M."/>
            <person name="Bachantsang P."/>
            <person name="Barry A."/>
            <person name="Bayul T."/>
            <person name="Berlin A."/>
            <person name="Bessette D."/>
            <person name="Bloom T."/>
            <person name="Blye J."/>
            <person name="Boguslavskiy L."/>
            <person name="Bonnet C."/>
            <person name="Boukhgalter B."/>
            <person name="Bourzgui I."/>
            <person name="Brown A."/>
            <person name="Cahill P."/>
            <person name="Channer S."/>
            <person name="Cheshatsang Y."/>
            <person name="Chuda L."/>
            <person name="Citroen M."/>
            <person name="Collymore A."/>
            <person name="Cooke P."/>
            <person name="Costello M."/>
            <person name="D'Aco K."/>
            <person name="Daza R."/>
            <person name="De Haan G."/>
            <person name="DeGray S."/>
            <person name="DeMaso C."/>
            <person name="Dhargay N."/>
            <person name="Dooley K."/>
            <person name="Dooley E."/>
            <person name="Doricent M."/>
            <person name="Dorje P."/>
            <person name="Dorjee K."/>
            <person name="Dupes A."/>
            <person name="Elong R."/>
            <person name="Falk J."/>
            <person name="Farina A."/>
            <person name="Faro S."/>
            <person name="Ferguson D."/>
            <person name="Fisher S."/>
            <person name="Foley C.D."/>
            <person name="Franke A."/>
            <person name="Friedrich D."/>
            <person name="Gadbois L."/>
            <person name="Gearin G."/>
            <person name="Gearin C.R."/>
            <person name="Giannoukos G."/>
            <person name="Goode T."/>
            <person name="Graham J."/>
            <person name="Grandbois E."/>
            <person name="Grewal S."/>
            <person name="Gyaltsen K."/>
            <person name="Hafez N."/>
            <person name="Hagos B."/>
            <person name="Hall J."/>
            <person name="Henson C."/>
            <person name="Hollinger A."/>
            <person name="Honan T."/>
            <person name="Huard M.D."/>
            <person name="Hughes L."/>
            <person name="Hurhula B."/>
            <person name="Husby M.E."/>
            <person name="Kamat A."/>
            <person name="Kanga B."/>
            <person name="Kashin S."/>
            <person name="Khazanovich D."/>
            <person name="Kisner P."/>
            <person name="Lance K."/>
            <person name="Lara M."/>
            <person name="Lee W."/>
            <person name="Lennon N."/>
            <person name="Letendre F."/>
            <person name="LeVine R."/>
            <person name="Lipovsky A."/>
            <person name="Liu X."/>
            <person name="Liu J."/>
            <person name="Liu S."/>
            <person name="Lokyitsang T."/>
            <person name="Lokyitsang Y."/>
            <person name="Lubonja R."/>
            <person name="Lui A."/>
            <person name="MacDonald P."/>
            <person name="Magnisalis V."/>
            <person name="Maru K."/>
            <person name="Matthews C."/>
            <person name="McCusker W."/>
            <person name="McDonough S."/>
            <person name="Mehta T."/>
            <person name="Meldrim J."/>
            <person name="Meneus L."/>
            <person name="Mihai O."/>
            <person name="Mihalev A."/>
            <person name="Mihova T."/>
            <person name="Mittelman R."/>
            <person name="Mlenga V."/>
            <person name="Montmayeur A."/>
            <person name="Mulrain L."/>
            <person name="Navidi A."/>
            <person name="Naylor J."/>
            <person name="Negash T."/>
            <person name="Nguyen T."/>
            <person name="Nguyen N."/>
            <person name="Nicol R."/>
            <person name="Norbu C."/>
            <person name="Norbu N."/>
            <person name="Novod N."/>
            <person name="O'Neill B."/>
            <person name="Osman S."/>
            <person name="Markiewicz E."/>
            <person name="Oyono O.L."/>
            <person name="Patti C."/>
            <person name="Phunkhang P."/>
            <person name="Pierre F."/>
            <person name="Priest M."/>
            <person name="Raghuraman S."/>
            <person name="Rege F."/>
            <person name="Reyes R."/>
            <person name="Rise C."/>
            <person name="Rogov P."/>
            <person name="Ross K."/>
            <person name="Ryan E."/>
            <person name="Settipalli S."/>
            <person name="Shea T."/>
            <person name="Sherpa N."/>
            <person name="Shi L."/>
            <person name="Shih D."/>
            <person name="Sparrow T."/>
            <person name="Spaulding J."/>
            <person name="Stalker J."/>
            <person name="Stange-Thomann N."/>
            <person name="Stavropoulos S."/>
            <person name="Stone C."/>
            <person name="Strader C."/>
            <person name="Tesfaye S."/>
            <person name="Thomson T."/>
            <person name="Thoulutsang Y."/>
            <person name="Thoulutsang D."/>
            <person name="Topham K."/>
            <person name="Topping I."/>
            <person name="Tsamla T."/>
            <person name="Vassiliev H."/>
            <person name="Vo A."/>
            <person name="Wangchuk T."/>
            <person name="Wangdi T."/>
            <person name="Weiand M."/>
            <person name="Wilkinson J."/>
            <person name="Wilson A."/>
            <person name="Yadav S."/>
            <person name="Young G."/>
            <person name="Yu Q."/>
            <person name="Zembek L."/>
            <person name="Zhong D."/>
            <person name="Zimmer A."/>
            <person name="Zwirko Z."/>
            <person name="Jaffe D.B."/>
            <person name="Alvarez P."/>
            <person name="Brockman W."/>
            <person name="Butler J."/>
            <person name="Chin C."/>
            <person name="Gnerre S."/>
            <person name="Grabherr M."/>
            <person name="Kleber M."/>
            <person name="Mauceli E."/>
            <person name="MacCallum I."/>
        </authorList>
    </citation>
    <scope>NUCLEOTIDE SEQUENCE [LARGE SCALE GENOMIC DNA]</scope>
    <source>
        <strain evidence="2">Tucson 15287-2541.00</strain>
    </source>
</reference>
<name>B4JTU4_DROGR</name>
<evidence type="ECO:0000313" key="2">
    <source>
        <dbReference type="Proteomes" id="UP000001070"/>
    </source>
</evidence>
<dbReference type="SUPFAM" id="SSF56300">
    <property type="entry name" value="Metallo-dependent phosphatases"/>
    <property type="match status" value="1"/>
</dbReference>
<dbReference type="eggNOG" id="KOG0372">
    <property type="taxonomic scope" value="Eukaryota"/>
</dbReference>
<dbReference type="InterPro" id="IPR029052">
    <property type="entry name" value="Metallo-depent_PP-like"/>
</dbReference>
<accession>B4JTU4</accession>
<protein>
    <submittedName>
        <fullName evidence="1">GH17486</fullName>
    </submittedName>
</protein>
<dbReference type="EMBL" id="CH916374">
    <property type="protein sequence ID" value="EDV91523.1"/>
    <property type="molecule type" value="Genomic_DNA"/>
</dbReference>
<dbReference type="STRING" id="7222.B4JTU4"/>
<dbReference type="HOGENOM" id="CLU_2361907_0_0_1"/>
<proteinExistence type="predicted"/>
<gene>
    <name evidence="1" type="primary">Dgri\GH17486</name>
    <name evidence="1" type="ORF">Dgri_GH17486</name>
</gene>
<evidence type="ECO:0000313" key="1">
    <source>
        <dbReference type="EMBL" id="EDV91523.1"/>
    </source>
</evidence>
<organism evidence="2">
    <name type="scientific">Drosophila grimshawi</name>
    <name type="common">Hawaiian fruit fly</name>
    <name type="synonym">Idiomyia grimshawi</name>
    <dbReference type="NCBI Taxonomy" id="7222"/>
    <lineage>
        <taxon>Eukaryota</taxon>
        <taxon>Metazoa</taxon>
        <taxon>Ecdysozoa</taxon>
        <taxon>Arthropoda</taxon>
        <taxon>Hexapoda</taxon>
        <taxon>Insecta</taxon>
        <taxon>Pterygota</taxon>
        <taxon>Neoptera</taxon>
        <taxon>Endopterygota</taxon>
        <taxon>Diptera</taxon>
        <taxon>Brachycera</taxon>
        <taxon>Muscomorpha</taxon>
        <taxon>Ephydroidea</taxon>
        <taxon>Drosophilidae</taxon>
        <taxon>Drosophila</taxon>
        <taxon>Hawaiian Drosophila</taxon>
    </lineage>
</organism>
<sequence length="96" mass="11026">MVDFVYCGYYSSKIFLQLLALKVHNPIHDLHQILQVYRFNYAQVRLLPIINGTIFCVYDGLSPSIQYLYKICYTDHKQEISLEGPSSTCYAAIPTG</sequence>
<dbReference type="AlphaFoldDB" id="B4JTU4"/>
<keyword evidence="2" id="KW-1185">Reference proteome</keyword>